<protein>
    <recommendedName>
        <fullName evidence="3">DUF4313 domain-containing protein</fullName>
    </recommendedName>
</protein>
<dbReference type="AlphaFoldDB" id="A0A1I0NH81"/>
<reference evidence="1 2" key="1">
    <citation type="submission" date="2016-10" db="EMBL/GenBank/DDBJ databases">
        <authorList>
            <person name="de Groot N.N."/>
        </authorList>
    </citation>
    <scope>NUCLEOTIDE SEQUENCE [LARGE SCALE GENOMIC DNA]</scope>
    <source>
        <strain evidence="1 2">DSM 9179</strain>
    </source>
</reference>
<evidence type="ECO:0000313" key="2">
    <source>
        <dbReference type="Proteomes" id="UP000199701"/>
    </source>
</evidence>
<dbReference type="RefSeq" id="WP_092451196.1">
    <property type="nucleotide sequence ID" value="NZ_FOJI01000003.1"/>
</dbReference>
<evidence type="ECO:0000313" key="1">
    <source>
        <dbReference type="EMBL" id="SEW00659.1"/>
    </source>
</evidence>
<dbReference type="OrthoDB" id="1854350at2"/>
<dbReference type="STRING" id="99656.SAMN05421659_10399"/>
<keyword evidence="2" id="KW-1185">Reference proteome</keyword>
<organism evidence="1 2">
    <name type="scientific">[Clostridium] fimetarium</name>
    <dbReference type="NCBI Taxonomy" id="99656"/>
    <lineage>
        <taxon>Bacteria</taxon>
        <taxon>Bacillati</taxon>
        <taxon>Bacillota</taxon>
        <taxon>Clostridia</taxon>
        <taxon>Lachnospirales</taxon>
        <taxon>Lachnospiraceae</taxon>
    </lineage>
</organism>
<dbReference type="Proteomes" id="UP000199701">
    <property type="component" value="Unassembled WGS sequence"/>
</dbReference>
<name>A0A1I0NH81_9FIRM</name>
<gene>
    <name evidence="1" type="ORF">SAMN05421659_10399</name>
</gene>
<dbReference type="InterPro" id="IPR025462">
    <property type="entry name" value="DUF4313"/>
</dbReference>
<proteinExistence type="predicted"/>
<accession>A0A1I0NH81</accession>
<dbReference type="EMBL" id="FOJI01000003">
    <property type="protein sequence ID" value="SEW00659.1"/>
    <property type="molecule type" value="Genomic_DNA"/>
</dbReference>
<dbReference type="Pfam" id="PF14190">
    <property type="entry name" value="DUF4313"/>
    <property type="match status" value="1"/>
</dbReference>
<evidence type="ECO:0008006" key="3">
    <source>
        <dbReference type="Google" id="ProtNLM"/>
    </source>
</evidence>
<sequence>MERTLELQTQWGTTEKVQLEISNYMNINGLYIGLSAVGGEYPESYGDVTVNLDSKAPDYCSYVDTNNMPEIEKFIKDYDLGEFTGLSKRSGFCEFPLYMFNPDKLRELCPDGMATYENSIGVAKKLEQKPQIR</sequence>